<dbReference type="Proteomes" id="UP000286746">
    <property type="component" value="Unassembled WGS sequence"/>
</dbReference>
<proteinExistence type="predicted"/>
<dbReference type="AlphaFoldDB" id="A0A401W799"/>
<gene>
    <name evidence="1" type="ORF">GKJPGBOP_04935</name>
</gene>
<evidence type="ECO:0000313" key="2">
    <source>
        <dbReference type="Proteomes" id="UP000286746"/>
    </source>
</evidence>
<accession>A0A401W799</accession>
<reference evidence="1 2" key="1">
    <citation type="submission" date="2018-11" db="EMBL/GenBank/DDBJ databases">
        <title>Whole genome sequence of Streptomyces paromomycinus NBRC 15454(T).</title>
        <authorList>
            <person name="Komaki H."/>
            <person name="Tamura T."/>
        </authorList>
    </citation>
    <scope>NUCLEOTIDE SEQUENCE [LARGE SCALE GENOMIC DNA]</scope>
    <source>
        <strain evidence="1 2">NBRC 15454</strain>
    </source>
</reference>
<sequence>MSEPLPGEEIAGRRLVRVLSLIGVRCREFLRAHVALLQIVN</sequence>
<dbReference type="EMBL" id="BHZD01000001">
    <property type="protein sequence ID" value="GCD45213.1"/>
    <property type="molecule type" value="Genomic_DNA"/>
</dbReference>
<comment type="caution">
    <text evidence="1">The sequence shown here is derived from an EMBL/GenBank/DDBJ whole genome shotgun (WGS) entry which is preliminary data.</text>
</comment>
<evidence type="ECO:0000313" key="1">
    <source>
        <dbReference type="EMBL" id="GCD45213.1"/>
    </source>
</evidence>
<keyword evidence="2" id="KW-1185">Reference proteome</keyword>
<protein>
    <submittedName>
        <fullName evidence="1">Uncharacterized protein</fullName>
    </submittedName>
</protein>
<dbReference type="RefSeq" id="WP_281288384.1">
    <property type="nucleotide sequence ID" value="NZ_BHZD01000001.1"/>
</dbReference>
<organism evidence="1 2">
    <name type="scientific">Streptomyces paromomycinus</name>
    <name type="common">Streptomyces rimosus subsp. paromomycinus</name>
    <dbReference type="NCBI Taxonomy" id="92743"/>
    <lineage>
        <taxon>Bacteria</taxon>
        <taxon>Bacillati</taxon>
        <taxon>Actinomycetota</taxon>
        <taxon>Actinomycetes</taxon>
        <taxon>Kitasatosporales</taxon>
        <taxon>Streptomycetaceae</taxon>
        <taxon>Streptomyces</taxon>
    </lineage>
</organism>
<name>A0A401W799_STREY</name>